<evidence type="ECO:0000313" key="5">
    <source>
        <dbReference type="WBParaSite" id="ALUE_0000376101-mRNA-1"/>
    </source>
</evidence>
<organism evidence="4 5">
    <name type="scientific">Ascaris lumbricoides</name>
    <name type="common">Giant roundworm</name>
    <dbReference type="NCBI Taxonomy" id="6252"/>
    <lineage>
        <taxon>Eukaryota</taxon>
        <taxon>Metazoa</taxon>
        <taxon>Ecdysozoa</taxon>
        <taxon>Nematoda</taxon>
        <taxon>Chromadorea</taxon>
        <taxon>Rhabditida</taxon>
        <taxon>Spirurina</taxon>
        <taxon>Ascaridomorpha</taxon>
        <taxon>Ascaridoidea</taxon>
        <taxon>Ascarididae</taxon>
        <taxon>Ascaris</taxon>
    </lineage>
</organism>
<protein>
    <submittedName>
        <fullName evidence="5">C4H2-type domain-containing protein</fullName>
    </submittedName>
</protein>
<reference evidence="5" key="1">
    <citation type="submission" date="2023-03" db="UniProtKB">
        <authorList>
            <consortium name="WormBaseParasite"/>
        </authorList>
    </citation>
    <scope>IDENTIFICATION</scope>
</reference>
<feature type="compositionally biased region" description="Basic residues" evidence="2">
    <location>
        <begin position="237"/>
        <end position="253"/>
    </location>
</feature>
<feature type="coiled-coil region" evidence="1">
    <location>
        <begin position="16"/>
        <end position="88"/>
    </location>
</feature>
<dbReference type="Pfam" id="PF10146">
    <property type="entry name" value="zf-C4H2"/>
    <property type="match status" value="1"/>
</dbReference>
<keyword evidence="4" id="KW-1185">Reference proteome</keyword>
<dbReference type="Proteomes" id="UP000036681">
    <property type="component" value="Unplaced"/>
</dbReference>
<dbReference type="WBParaSite" id="ALUE_0000376101-mRNA-1">
    <property type="protein sequence ID" value="ALUE_0000376101-mRNA-1"/>
    <property type="gene ID" value="ALUE_0000376101"/>
</dbReference>
<name>A0A9J2P1X8_ASCLU</name>
<feature type="domain" description="C4H2-type" evidence="3">
    <location>
        <begin position="210"/>
        <end position="252"/>
    </location>
</feature>
<dbReference type="PANTHER" id="PTHR31058:SF10">
    <property type="entry name" value="C4H2-TYPE DOMAIN-CONTAINING PROTEIN"/>
    <property type="match status" value="1"/>
</dbReference>
<sequence length="253" mass="28966">MTLTKEGKDRVYRVKLEDFNMRRNELLAELADFQQTKTFIDETQKTICDLNEEKDAHSEMIQQINLDKQELEKLMNSAKETRRLMEGSISKKYDEIYRLLEQANELSRESGVPEEDLIVSTIIPPNKFAVTPPASMPNLLRQFKASIPTMMQQAMFGFDSILLQGAPSMARGAAPQAVPHHLTPASSISKIDHQSPPMKVSMTFLRQKFLSEFSFQTCQSCFQQIHRNAPICPMCKSKSRSKNPKKPKRKVQE</sequence>
<keyword evidence="1" id="KW-0175">Coiled coil</keyword>
<dbReference type="PANTHER" id="PTHR31058">
    <property type="entry name" value="ZINC FINGER C4H2 DOMAIN-CONTAINING PROTEIN"/>
    <property type="match status" value="1"/>
</dbReference>
<evidence type="ECO:0000256" key="1">
    <source>
        <dbReference type="SAM" id="Coils"/>
    </source>
</evidence>
<dbReference type="PROSITE" id="PS51896">
    <property type="entry name" value="ZF_C4H2"/>
    <property type="match status" value="1"/>
</dbReference>
<dbReference type="GO" id="GO:0045666">
    <property type="term" value="P:positive regulation of neuron differentiation"/>
    <property type="evidence" value="ECO:0007669"/>
    <property type="project" value="TreeGrafter"/>
</dbReference>
<evidence type="ECO:0000313" key="4">
    <source>
        <dbReference type="Proteomes" id="UP000036681"/>
    </source>
</evidence>
<accession>A0A9J2P1X8</accession>
<dbReference type="InterPro" id="IPR018482">
    <property type="entry name" value="Znf-C4H2"/>
</dbReference>
<proteinExistence type="predicted"/>
<dbReference type="InterPro" id="IPR044069">
    <property type="entry name" value="ZF_C4H2"/>
</dbReference>
<feature type="region of interest" description="Disordered" evidence="2">
    <location>
        <begin position="233"/>
        <end position="253"/>
    </location>
</feature>
<evidence type="ECO:0000256" key="2">
    <source>
        <dbReference type="SAM" id="MobiDB-lite"/>
    </source>
</evidence>
<evidence type="ECO:0000259" key="3">
    <source>
        <dbReference type="PROSITE" id="PS51896"/>
    </source>
</evidence>
<dbReference type="AlphaFoldDB" id="A0A9J2P1X8"/>
<dbReference type="GO" id="GO:0005634">
    <property type="term" value="C:nucleus"/>
    <property type="evidence" value="ECO:0007669"/>
    <property type="project" value="TreeGrafter"/>
</dbReference>